<dbReference type="GO" id="GO:0005506">
    <property type="term" value="F:iron ion binding"/>
    <property type="evidence" value="ECO:0007669"/>
    <property type="project" value="UniProtKB-UniRule"/>
</dbReference>
<comment type="function">
    <text evidence="1">Catalyzes the cleavage of beta-carotene at its central double bond (15,15') to yield two molecules of all-trans-retinal.</text>
</comment>
<gene>
    <name evidence="2" type="ORF">GRI47_09240</name>
</gene>
<comment type="catalytic activity">
    <reaction evidence="1">
        <text>all-trans-beta-carotene + O2 = 2 all-trans-retinal</text>
        <dbReference type="Rhea" id="RHEA:32887"/>
        <dbReference type="ChEBI" id="CHEBI:15379"/>
        <dbReference type="ChEBI" id="CHEBI:17579"/>
        <dbReference type="ChEBI" id="CHEBI:17898"/>
        <dbReference type="EC" id="1.13.11.63"/>
    </reaction>
</comment>
<dbReference type="InterPro" id="IPR022270">
    <property type="entry name" value="Blh_diox"/>
</dbReference>
<dbReference type="HAMAP" id="MF_02093">
    <property type="entry name" value="Beta_carotene_diox"/>
    <property type="match status" value="1"/>
</dbReference>
<keyword evidence="1" id="KW-0472">Membrane</keyword>
<feature type="transmembrane region" description="Helical" evidence="1">
    <location>
        <begin position="6"/>
        <end position="28"/>
    </location>
</feature>
<keyword evidence="1" id="KW-0479">Metal-binding</keyword>
<proteinExistence type="inferred from homology"/>
<evidence type="ECO:0000313" key="3">
    <source>
        <dbReference type="Proteomes" id="UP000430272"/>
    </source>
</evidence>
<dbReference type="EC" id="1.13.11.63" evidence="1"/>
<feature type="transmembrane region" description="Helical" evidence="1">
    <location>
        <begin position="224"/>
        <end position="242"/>
    </location>
</feature>
<dbReference type="OrthoDB" id="7429052at2"/>
<feature type="transmembrane region" description="Helical" evidence="1">
    <location>
        <begin position="49"/>
        <end position="80"/>
    </location>
</feature>
<comment type="cofactor">
    <cofactor evidence="1">
        <name>Fe(2+)</name>
        <dbReference type="ChEBI" id="CHEBI:29033"/>
    </cofactor>
</comment>
<keyword evidence="1" id="KW-0223">Dioxygenase</keyword>
<dbReference type="Pfam" id="PF15461">
    <property type="entry name" value="BCD"/>
    <property type="match status" value="1"/>
</dbReference>
<dbReference type="EMBL" id="WTYD01000001">
    <property type="protein sequence ID" value="MXO54188.1"/>
    <property type="molecule type" value="Genomic_DNA"/>
</dbReference>
<reference evidence="2 3" key="1">
    <citation type="submission" date="2019-12" db="EMBL/GenBank/DDBJ databases">
        <title>Genomic-based taxomic classification of the family Erythrobacteraceae.</title>
        <authorList>
            <person name="Xu L."/>
        </authorList>
    </citation>
    <scope>NUCLEOTIDE SEQUENCE [LARGE SCALE GENOMIC DNA]</scope>
    <source>
        <strain evidence="2 3">JCM 17468</strain>
    </source>
</reference>
<dbReference type="GO" id="GO:0010436">
    <property type="term" value="F:carotenoid dioxygenase activity"/>
    <property type="evidence" value="ECO:0007669"/>
    <property type="project" value="UniProtKB-UniRule"/>
</dbReference>
<accession>A0A844YB24</accession>
<dbReference type="RefSeq" id="WP_160660957.1">
    <property type="nucleotide sequence ID" value="NZ_BAABDV010000001.1"/>
</dbReference>
<name>A0A844YB24_9SPHN</name>
<keyword evidence="1" id="KW-0408">Iron</keyword>
<comment type="caution">
    <text evidence="2">The sequence shown here is derived from an EMBL/GenBank/DDBJ whole genome shotgun (WGS) entry which is preliminary data.</text>
</comment>
<comment type="similarity">
    <text evidence="1">Belongs to the Brp/Blh beta-carotene diooxygenase family.</text>
</comment>
<feature type="transmembrane region" description="Helical" evidence="1">
    <location>
        <begin position="126"/>
        <end position="147"/>
    </location>
</feature>
<sequence>MTLAVIAQIAGETWAVVAGLVFFVMGLAHGAGDENEGGIARIKLVHAAAYLVTGAAVAGLFLFAPLAGLALFLALSAWHFARSDCAFAPVTRYAIAGLAVGGSALFRPGETGDVFAVIVGAETPALVVRVLALLGMAGAAAAGWALLKGLRGFGHAVIALAATVFFNPVLAVGLIFLTAHAIPVQQRQIAVYGRGTVWRAVALPTLIATFGALLIAALVWTSNLALPIAIALAFGMATPHMLTERLER</sequence>
<protein>
    <recommendedName>
        <fullName evidence="1">Probable beta-carotene 15,15'-dioxygenase</fullName>
        <ecNumber evidence="1">1.13.11.63</ecNumber>
    </recommendedName>
</protein>
<dbReference type="GO" id="GO:0016121">
    <property type="term" value="P:carotene catabolic process"/>
    <property type="evidence" value="ECO:0007669"/>
    <property type="project" value="UniProtKB-UniRule"/>
</dbReference>
<feature type="transmembrane region" description="Helical" evidence="1">
    <location>
        <begin position="197"/>
        <end position="218"/>
    </location>
</feature>
<feature type="transmembrane region" description="Helical" evidence="1">
    <location>
        <begin position="153"/>
        <end position="177"/>
    </location>
</feature>
<comment type="caution">
    <text evidence="1">Lacks conserved residue(s) required for the propagation of feature annotation.</text>
</comment>
<keyword evidence="1" id="KW-0560">Oxidoreductase</keyword>
<organism evidence="2 3">
    <name type="scientific">Qipengyuania pelagi</name>
    <dbReference type="NCBI Taxonomy" id="994320"/>
    <lineage>
        <taxon>Bacteria</taxon>
        <taxon>Pseudomonadati</taxon>
        <taxon>Pseudomonadota</taxon>
        <taxon>Alphaproteobacteria</taxon>
        <taxon>Sphingomonadales</taxon>
        <taxon>Erythrobacteraceae</taxon>
        <taxon>Qipengyuania</taxon>
    </lineage>
</organism>
<evidence type="ECO:0000256" key="1">
    <source>
        <dbReference type="HAMAP-Rule" id="MF_02093"/>
    </source>
</evidence>
<dbReference type="AlphaFoldDB" id="A0A844YB24"/>
<keyword evidence="1" id="KW-0812">Transmembrane</keyword>
<evidence type="ECO:0000313" key="2">
    <source>
        <dbReference type="EMBL" id="MXO54188.1"/>
    </source>
</evidence>
<keyword evidence="1" id="KW-1133">Transmembrane helix</keyword>
<comment type="subcellular location">
    <subcellularLocation>
        <location evidence="1">Cell membrane</location>
        <topology evidence="1">Multi-pass membrane protein</topology>
    </subcellularLocation>
</comment>
<dbReference type="Proteomes" id="UP000430272">
    <property type="component" value="Unassembled WGS sequence"/>
</dbReference>
<dbReference type="GO" id="GO:0003834">
    <property type="term" value="F:beta-carotene 15,15'-dioxygenase activity"/>
    <property type="evidence" value="ECO:0007669"/>
    <property type="project" value="UniProtKB-EC"/>
</dbReference>
<keyword evidence="1" id="KW-1003">Cell membrane</keyword>
<keyword evidence="3" id="KW-1185">Reference proteome</keyword>
<dbReference type="GO" id="GO:0005886">
    <property type="term" value="C:plasma membrane"/>
    <property type="evidence" value="ECO:0007669"/>
    <property type="project" value="UniProtKB-SubCell"/>
</dbReference>